<organism evidence="2 3">
    <name type="scientific">Gossypium aridum</name>
    <name type="common">American cotton</name>
    <name type="synonym">Erioxylum aridum</name>
    <dbReference type="NCBI Taxonomy" id="34290"/>
    <lineage>
        <taxon>Eukaryota</taxon>
        <taxon>Viridiplantae</taxon>
        <taxon>Streptophyta</taxon>
        <taxon>Embryophyta</taxon>
        <taxon>Tracheophyta</taxon>
        <taxon>Spermatophyta</taxon>
        <taxon>Magnoliopsida</taxon>
        <taxon>eudicotyledons</taxon>
        <taxon>Gunneridae</taxon>
        <taxon>Pentapetalae</taxon>
        <taxon>rosids</taxon>
        <taxon>malvids</taxon>
        <taxon>Malvales</taxon>
        <taxon>Malvaceae</taxon>
        <taxon>Malvoideae</taxon>
        <taxon>Gossypium</taxon>
    </lineage>
</organism>
<protein>
    <submittedName>
        <fullName evidence="2">Uncharacterized protein</fullName>
    </submittedName>
</protein>
<feature type="region of interest" description="Disordered" evidence="1">
    <location>
        <begin position="1"/>
        <end position="25"/>
    </location>
</feature>
<accession>A0A7J8YBZ4</accession>
<feature type="non-terminal residue" evidence="2">
    <location>
        <position position="55"/>
    </location>
</feature>
<evidence type="ECO:0000313" key="3">
    <source>
        <dbReference type="Proteomes" id="UP000593577"/>
    </source>
</evidence>
<name>A0A7J8YBZ4_GOSAI</name>
<sequence length="55" mass="6438">MDPKKHIRTDASSSNPSRGARSSFNECFRSKSERERFIKNFASKQVWESRNLDFA</sequence>
<keyword evidence="3" id="KW-1185">Reference proteome</keyword>
<evidence type="ECO:0000256" key="1">
    <source>
        <dbReference type="SAM" id="MobiDB-lite"/>
    </source>
</evidence>
<evidence type="ECO:0000313" key="2">
    <source>
        <dbReference type="EMBL" id="MBA0696519.1"/>
    </source>
</evidence>
<dbReference type="EMBL" id="JABFAA010000011">
    <property type="protein sequence ID" value="MBA0696519.1"/>
    <property type="molecule type" value="Genomic_DNA"/>
</dbReference>
<gene>
    <name evidence="2" type="ORF">Goari_003065</name>
</gene>
<reference evidence="2 3" key="1">
    <citation type="journal article" date="2019" name="Genome Biol. Evol.">
        <title>Insights into the evolution of the New World diploid cottons (Gossypium, subgenus Houzingenia) based on genome sequencing.</title>
        <authorList>
            <person name="Grover C.E."/>
            <person name="Arick M.A. 2nd"/>
            <person name="Thrash A."/>
            <person name="Conover J.L."/>
            <person name="Sanders W.S."/>
            <person name="Peterson D.G."/>
            <person name="Frelichowski J.E."/>
            <person name="Scheffler J.A."/>
            <person name="Scheffler B.E."/>
            <person name="Wendel J.F."/>
        </authorList>
    </citation>
    <scope>NUCLEOTIDE SEQUENCE [LARGE SCALE GENOMIC DNA]</scope>
    <source>
        <strain evidence="2">185</strain>
        <tissue evidence="2">Leaf</tissue>
    </source>
</reference>
<dbReference type="AlphaFoldDB" id="A0A7J8YBZ4"/>
<feature type="compositionally biased region" description="Low complexity" evidence="1">
    <location>
        <begin position="11"/>
        <end position="23"/>
    </location>
</feature>
<proteinExistence type="predicted"/>
<comment type="caution">
    <text evidence="2">The sequence shown here is derived from an EMBL/GenBank/DDBJ whole genome shotgun (WGS) entry which is preliminary data.</text>
</comment>
<dbReference type="Proteomes" id="UP000593577">
    <property type="component" value="Unassembled WGS sequence"/>
</dbReference>